<dbReference type="Gene3D" id="2.60.120.580">
    <property type="entry name" value="Acetamidase/Formamidase-like domains"/>
    <property type="match status" value="2"/>
</dbReference>
<reference evidence="1" key="2">
    <citation type="submission" date="2020-09" db="EMBL/GenBank/DDBJ databases">
        <authorList>
            <person name="Sun Q."/>
            <person name="Zhou Y."/>
        </authorList>
    </citation>
    <scope>NUCLEOTIDE SEQUENCE</scope>
    <source>
        <strain evidence="1">CGMCC 1.12987</strain>
    </source>
</reference>
<dbReference type="InterPro" id="IPR004304">
    <property type="entry name" value="FmdA_AmdA"/>
</dbReference>
<dbReference type="GO" id="GO:0016811">
    <property type="term" value="F:hydrolase activity, acting on carbon-nitrogen (but not peptide) bonds, in linear amides"/>
    <property type="evidence" value="ECO:0007669"/>
    <property type="project" value="InterPro"/>
</dbReference>
<dbReference type="SUPFAM" id="SSF141130">
    <property type="entry name" value="Acetamidase/Formamidase-like"/>
    <property type="match status" value="1"/>
</dbReference>
<dbReference type="Proteomes" id="UP000644756">
    <property type="component" value="Unassembled WGS sequence"/>
</dbReference>
<dbReference type="PANTHER" id="PTHR31891:SF1">
    <property type="entry name" value="FORMAMIDASE C869.04-RELATED"/>
    <property type="match status" value="1"/>
</dbReference>
<keyword evidence="2" id="KW-1185">Reference proteome</keyword>
<dbReference type="EMBL" id="BMGR01000018">
    <property type="protein sequence ID" value="GGG22457.1"/>
    <property type="molecule type" value="Genomic_DNA"/>
</dbReference>
<comment type="caution">
    <text evidence="1">The sequence shown here is derived from an EMBL/GenBank/DDBJ whole genome shotgun (WGS) entry which is preliminary data.</text>
</comment>
<organism evidence="1 2">
    <name type="scientific">Paenibacillus abyssi</name>
    <dbReference type="NCBI Taxonomy" id="1340531"/>
    <lineage>
        <taxon>Bacteria</taxon>
        <taxon>Bacillati</taxon>
        <taxon>Bacillota</taxon>
        <taxon>Bacilli</taxon>
        <taxon>Bacillales</taxon>
        <taxon>Paenibacillaceae</taxon>
        <taxon>Paenibacillus</taxon>
    </lineage>
</organism>
<accession>A0A917G4I6</accession>
<gene>
    <name evidence="1" type="ORF">GCM10010916_43880</name>
</gene>
<dbReference type="AlphaFoldDB" id="A0A917G4I6"/>
<dbReference type="Pfam" id="PF03069">
    <property type="entry name" value="FmdA_AmdA"/>
    <property type="match status" value="2"/>
</dbReference>
<sequence length="305" mass="33634">MKEIRQPGAHSYVFSRYLEPIAKVNPGEEVAIFTKDAFEDRITKATDIASEILGRYLNPQTGPIFVEGAEPGDTLAVHIIDIEPTRDYAVSVHLPNFGGLTGTEITRMLNEPLPEKVFMYQLADGMLTCNERLSFPWRPFLGTIGTAPDLEAVSALTPAEHGGNMDVPETKPGNIVYLPVKVPGAYFYTGDCHAGQGDGELCGTALEISAKVTLKFELIKGKEIKWPRIESPTEYMVVGSARPMEDAARIAYAELIGWMVELGWDKWEAYQALTQIGKLHVGNMVDTYYSLVAKIDKKYALSASK</sequence>
<evidence type="ECO:0000313" key="1">
    <source>
        <dbReference type="EMBL" id="GGG22457.1"/>
    </source>
</evidence>
<dbReference type="RefSeq" id="WP_188533220.1">
    <property type="nucleotide sequence ID" value="NZ_BMGR01000018.1"/>
</dbReference>
<evidence type="ECO:0000313" key="2">
    <source>
        <dbReference type="Proteomes" id="UP000644756"/>
    </source>
</evidence>
<dbReference type="Gene3D" id="3.10.28.20">
    <property type="entry name" value="Acetamidase/Formamidase-like domains"/>
    <property type="match status" value="1"/>
</dbReference>
<protein>
    <submittedName>
        <fullName evidence="1">Amidase</fullName>
    </submittedName>
</protein>
<reference evidence="1" key="1">
    <citation type="journal article" date="2014" name="Int. J. Syst. Evol. Microbiol.">
        <title>Complete genome sequence of Corynebacterium casei LMG S-19264T (=DSM 44701T), isolated from a smear-ripened cheese.</title>
        <authorList>
            <consortium name="US DOE Joint Genome Institute (JGI-PGF)"/>
            <person name="Walter F."/>
            <person name="Albersmeier A."/>
            <person name="Kalinowski J."/>
            <person name="Ruckert C."/>
        </authorList>
    </citation>
    <scope>NUCLEOTIDE SEQUENCE</scope>
    <source>
        <strain evidence="1">CGMCC 1.12987</strain>
    </source>
</reference>
<name>A0A917G4I6_9BACL</name>
<dbReference type="PANTHER" id="PTHR31891">
    <property type="entry name" value="FORMAMIDASE C869.04-RELATED"/>
    <property type="match status" value="1"/>
</dbReference>
<proteinExistence type="predicted"/>